<dbReference type="SUPFAM" id="SSF103506">
    <property type="entry name" value="Mitochondrial carrier"/>
    <property type="match status" value="1"/>
</dbReference>
<evidence type="ECO:0008006" key="13">
    <source>
        <dbReference type="Google" id="ProtNLM"/>
    </source>
</evidence>
<evidence type="ECO:0000256" key="6">
    <source>
        <dbReference type="ARBA" id="ARBA00022989"/>
    </source>
</evidence>
<evidence type="ECO:0000256" key="7">
    <source>
        <dbReference type="ARBA" id="ARBA00023128"/>
    </source>
</evidence>
<organism evidence="11 12">
    <name type="scientific">Furculomyces boomerangus</name>
    <dbReference type="NCBI Taxonomy" id="61424"/>
    <lineage>
        <taxon>Eukaryota</taxon>
        <taxon>Fungi</taxon>
        <taxon>Fungi incertae sedis</taxon>
        <taxon>Zoopagomycota</taxon>
        <taxon>Kickxellomycotina</taxon>
        <taxon>Harpellomycetes</taxon>
        <taxon>Harpellales</taxon>
        <taxon>Harpellaceae</taxon>
        <taxon>Furculomyces</taxon>
    </lineage>
</organism>
<dbReference type="InterPro" id="IPR023395">
    <property type="entry name" value="MCP_dom_sf"/>
</dbReference>
<protein>
    <recommendedName>
        <fullName evidence="13">Mitochondrial thiamine pyrophosphate carrier 1</fullName>
    </recommendedName>
</protein>
<dbReference type="GO" id="GO:1990575">
    <property type="term" value="P:mitochondrial L-ornithine transmembrane transport"/>
    <property type="evidence" value="ECO:0007669"/>
    <property type="project" value="TreeGrafter"/>
</dbReference>
<evidence type="ECO:0000313" key="12">
    <source>
        <dbReference type="Proteomes" id="UP000245699"/>
    </source>
</evidence>
<dbReference type="InterPro" id="IPR018108">
    <property type="entry name" value="MCP_transmembrane"/>
</dbReference>
<evidence type="ECO:0000256" key="4">
    <source>
        <dbReference type="ARBA" id="ARBA00022692"/>
    </source>
</evidence>
<keyword evidence="6" id="KW-1133">Transmembrane helix</keyword>
<evidence type="ECO:0000256" key="1">
    <source>
        <dbReference type="ARBA" id="ARBA00004225"/>
    </source>
</evidence>
<gene>
    <name evidence="11" type="ORF">BB559_003833</name>
</gene>
<evidence type="ECO:0000313" key="11">
    <source>
        <dbReference type="EMBL" id="PVU92141.1"/>
    </source>
</evidence>
<dbReference type="PRINTS" id="PR00926">
    <property type="entry name" value="MITOCARRIER"/>
</dbReference>
<dbReference type="PROSITE" id="PS50920">
    <property type="entry name" value="SOLCAR"/>
    <property type="match status" value="3"/>
</dbReference>
<evidence type="ECO:0000256" key="10">
    <source>
        <dbReference type="RuleBase" id="RU000488"/>
    </source>
</evidence>
<keyword evidence="12" id="KW-1185">Reference proteome</keyword>
<keyword evidence="7" id="KW-0496">Mitochondrion</keyword>
<sequence length="332" mass="36818">MMAKNSSSDPASLLNRFDNEVRTLTLYEKLACGAFSGIFSRFVIAPLDVVKIQLQLQGKQTISYNQNATKYGVWSTFRKIYFSEGFKGFYKGNISALVLYATYSSTQFYSFSVAEELFRNLHIKNEVRSMISGSIAGITATTITYPFDLLRTRFAAQSLNNKVYIGYTVAIKEILQKEGIRGFYKGMNSACIQTAPYIGLSFAAYDVSSNIINKIRITKKIDERIRKYNITSLLAGAISGVVSKTIVYPLDLLRKKMQVQGPDLHKFADGLVFKQPGGIISVSKHILVSEGLPGFYRGLWPALVKAGPSSASAFFAYGIAQSAIFNFSKKQS</sequence>
<evidence type="ECO:0000256" key="8">
    <source>
        <dbReference type="ARBA" id="ARBA00023136"/>
    </source>
</evidence>
<evidence type="ECO:0000256" key="9">
    <source>
        <dbReference type="PROSITE-ProRule" id="PRU00282"/>
    </source>
</evidence>
<feature type="repeat" description="Solcar" evidence="9">
    <location>
        <begin position="124"/>
        <end position="211"/>
    </location>
</feature>
<dbReference type="Gene3D" id="1.50.40.10">
    <property type="entry name" value="Mitochondrial carrier domain"/>
    <property type="match status" value="1"/>
</dbReference>
<evidence type="ECO:0000256" key="3">
    <source>
        <dbReference type="ARBA" id="ARBA00022448"/>
    </source>
</evidence>
<dbReference type="OrthoDB" id="18574at2759"/>
<dbReference type="GO" id="GO:0000064">
    <property type="term" value="F:L-ornithine transmembrane transporter activity"/>
    <property type="evidence" value="ECO:0007669"/>
    <property type="project" value="TreeGrafter"/>
</dbReference>
<dbReference type="PANTHER" id="PTHR45624:SF12">
    <property type="entry name" value="MITOCHONDRIAL ORNITHINE TRANSPORTER 1"/>
    <property type="match status" value="1"/>
</dbReference>
<keyword evidence="4 9" id="KW-0812">Transmembrane</keyword>
<dbReference type="STRING" id="61424.A0A2T9YII4"/>
<name>A0A2T9YII4_9FUNG</name>
<reference evidence="11 12" key="1">
    <citation type="journal article" date="2018" name="MBio">
        <title>Comparative Genomics Reveals the Core Gene Toolbox for the Fungus-Insect Symbiosis.</title>
        <authorList>
            <person name="Wang Y."/>
            <person name="Stata M."/>
            <person name="Wang W."/>
            <person name="Stajich J.E."/>
            <person name="White M.M."/>
            <person name="Moncalvo J.M."/>
        </authorList>
    </citation>
    <scope>NUCLEOTIDE SEQUENCE [LARGE SCALE GENOMIC DNA]</scope>
    <source>
        <strain evidence="11 12">AUS-77-4</strain>
    </source>
</reference>
<dbReference type="AlphaFoldDB" id="A0A2T9YII4"/>
<comment type="similarity">
    <text evidence="2 10">Belongs to the mitochondrial carrier (TC 2.A.29) family.</text>
</comment>
<dbReference type="Proteomes" id="UP000245699">
    <property type="component" value="Unassembled WGS sequence"/>
</dbReference>
<accession>A0A2T9YII4</accession>
<keyword evidence="5" id="KW-0677">Repeat</keyword>
<keyword evidence="8 9" id="KW-0472">Membrane</keyword>
<dbReference type="EMBL" id="MBFT01000383">
    <property type="protein sequence ID" value="PVU92141.1"/>
    <property type="molecule type" value="Genomic_DNA"/>
</dbReference>
<comment type="caution">
    <text evidence="11">The sequence shown here is derived from an EMBL/GenBank/DDBJ whole genome shotgun (WGS) entry which is preliminary data.</text>
</comment>
<proteinExistence type="inferred from homology"/>
<comment type="subcellular location">
    <subcellularLocation>
        <location evidence="1">Mitochondrion membrane</location>
        <topology evidence="1">Multi-pass membrane protein</topology>
    </subcellularLocation>
</comment>
<dbReference type="Pfam" id="PF00153">
    <property type="entry name" value="Mito_carr"/>
    <property type="match status" value="3"/>
</dbReference>
<evidence type="ECO:0000256" key="5">
    <source>
        <dbReference type="ARBA" id="ARBA00022737"/>
    </source>
</evidence>
<evidence type="ECO:0000256" key="2">
    <source>
        <dbReference type="ARBA" id="ARBA00006375"/>
    </source>
</evidence>
<dbReference type="GO" id="GO:0031966">
    <property type="term" value="C:mitochondrial membrane"/>
    <property type="evidence" value="ECO:0007669"/>
    <property type="project" value="UniProtKB-SubCell"/>
</dbReference>
<dbReference type="PANTHER" id="PTHR45624">
    <property type="entry name" value="MITOCHONDRIAL BASIC AMINO ACIDS TRANSPORTER-RELATED"/>
    <property type="match status" value="1"/>
</dbReference>
<feature type="repeat" description="Solcar" evidence="9">
    <location>
        <begin position="227"/>
        <end position="323"/>
    </location>
</feature>
<feature type="repeat" description="Solcar" evidence="9">
    <location>
        <begin position="24"/>
        <end position="117"/>
    </location>
</feature>
<dbReference type="InterPro" id="IPR002067">
    <property type="entry name" value="MCP"/>
</dbReference>
<dbReference type="InterPro" id="IPR050567">
    <property type="entry name" value="Mitochondrial_Carrier"/>
</dbReference>
<keyword evidence="3 10" id="KW-0813">Transport</keyword>